<feature type="domain" description="Glycosyltransferase subfamily 4-like N-terminal" evidence="3">
    <location>
        <begin position="30"/>
        <end position="215"/>
    </location>
</feature>
<dbReference type="InterPro" id="IPR028098">
    <property type="entry name" value="Glyco_trans_4-like_N"/>
</dbReference>
<dbReference type="InterPro" id="IPR050194">
    <property type="entry name" value="Glycosyltransferase_grp1"/>
</dbReference>
<dbReference type="EMBL" id="SNYO01000004">
    <property type="protein sequence ID" value="TDQ58308.1"/>
    <property type="molecule type" value="Genomic_DNA"/>
</dbReference>
<dbReference type="CDD" id="cd03794">
    <property type="entry name" value="GT4_WbuB-like"/>
    <property type="match status" value="1"/>
</dbReference>
<dbReference type="Proteomes" id="UP000295705">
    <property type="component" value="Unassembled WGS sequence"/>
</dbReference>
<keyword evidence="2 4" id="KW-0808">Transferase</keyword>
<dbReference type="Gene3D" id="3.40.50.2000">
    <property type="entry name" value="Glycogen Phosphorylase B"/>
    <property type="match status" value="2"/>
</dbReference>
<evidence type="ECO:0000259" key="3">
    <source>
        <dbReference type="Pfam" id="PF13579"/>
    </source>
</evidence>
<accession>A0A4R6VD22</accession>
<organism evidence="4 5">
    <name type="scientific">Actinomycetospora succinea</name>
    <dbReference type="NCBI Taxonomy" id="663603"/>
    <lineage>
        <taxon>Bacteria</taxon>
        <taxon>Bacillati</taxon>
        <taxon>Actinomycetota</taxon>
        <taxon>Actinomycetes</taxon>
        <taxon>Pseudonocardiales</taxon>
        <taxon>Pseudonocardiaceae</taxon>
        <taxon>Actinomycetospora</taxon>
    </lineage>
</organism>
<name>A0A4R6VD22_9PSEU</name>
<keyword evidence="1" id="KW-0328">Glycosyltransferase</keyword>
<comment type="caution">
    <text evidence="4">The sequence shown here is derived from an EMBL/GenBank/DDBJ whole genome shotgun (WGS) entry which is preliminary data.</text>
</comment>
<keyword evidence="5" id="KW-1185">Reference proteome</keyword>
<dbReference type="SUPFAM" id="SSF53756">
    <property type="entry name" value="UDP-Glycosyltransferase/glycogen phosphorylase"/>
    <property type="match status" value="1"/>
</dbReference>
<dbReference type="AlphaFoldDB" id="A0A4R6VD22"/>
<gene>
    <name evidence="4" type="ORF">EV188_10447</name>
</gene>
<reference evidence="4 5" key="1">
    <citation type="submission" date="2019-03" db="EMBL/GenBank/DDBJ databases">
        <title>Genomic Encyclopedia of Type Strains, Phase IV (KMG-IV): sequencing the most valuable type-strain genomes for metagenomic binning, comparative biology and taxonomic classification.</title>
        <authorList>
            <person name="Goeker M."/>
        </authorList>
    </citation>
    <scope>NUCLEOTIDE SEQUENCE [LARGE SCALE GENOMIC DNA]</scope>
    <source>
        <strain evidence="4 5">DSM 45775</strain>
    </source>
</reference>
<protein>
    <submittedName>
        <fullName evidence="4">Glycosyltransferase involved in cell wall biosynthesis</fullName>
    </submittedName>
</protein>
<sequence>MSAEALEPSAPPSRRLNVLILGLNHAPETTGIAPYTTGLAQMLAADGHAVHVVTGMPHYPQWRVADDYRGARRPRRERAGSVRITRVPHPVPSRPTGASRIGMEAVFALRAAMVRGPRPDVVLAVSPALLSVGAARWVARTWGRGCPVGVVVQDLYGAAVAEAGALGGRGAGSVARLEHRLLAGADGVVAVHDVLRDALLRAGLPTERVTTIRNWTHLDEQPDTDIAAARRELGWPQGEAVVLHAGNIGAKQGLDGVVEAARLADARGLPLRFVLLGDGNQRARLVEAARGVERFTVVDPLPADAFRTALAAADVLLLHERPEVAEMCAPSKLTSYFAAGRPVLAATNAASAAAREVRAAGAGPIVTPGDPAALVEGALALVADPEAGARHAASARRYATRSYGADAAHARYGAWVRDLADGRTTATDQHDVADVLTLTPQEIS</sequence>
<dbReference type="PANTHER" id="PTHR45947:SF3">
    <property type="entry name" value="SULFOQUINOVOSYL TRANSFERASE SQD2"/>
    <property type="match status" value="1"/>
</dbReference>
<evidence type="ECO:0000256" key="1">
    <source>
        <dbReference type="ARBA" id="ARBA00022676"/>
    </source>
</evidence>
<evidence type="ECO:0000313" key="4">
    <source>
        <dbReference type="EMBL" id="TDQ58308.1"/>
    </source>
</evidence>
<dbReference type="GO" id="GO:0016758">
    <property type="term" value="F:hexosyltransferase activity"/>
    <property type="evidence" value="ECO:0007669"/>
    <property type="project" value="TreeGrafter"/>
</dbReference>
<dbReference type="Pfam" id="PF13579">
    <property type="entry name" value="Glyco_trans_4_4"/>
    <property type="match status" value="1"/>
</dbReference>
<evidence type="ECO:0000256" key="2">
    <source>
        <dbReference type="ARBA" id="ARBA00022679"/>
    </source>
</evidence>
<dbReference type="RefSeq" id="WP_243741730.1">
    <property type="nucleotide sequence ID" value="NZ_BAABHR010000006.1"/>
</dbReference>
<dbReference type="Pfam" id="PF13692">
    <property type="entry name" value="Glyco_trans_1_4"/>
    <property type="match status" value="1"/>
</dbReference>
<dbReference type="GO" id="GO:1901137">
    <property type="term" value="P:carbohydrate derivative biosynthetic process"/>
    <property type="evidence" value="ECO:0007669"/>
    <property type="project" value="UniProtKB-ARBA"/>
</dbReference>
<proteinExistence type="predicted"/>
<evidence type="ECO:0000313" key="5">
    <source>
        <dbReference type="Proteomes" id="UP000295705"/>
    </source>
</evidence>
<dbReference type="PANTHER" id="PTHR45947">
    <property type="entry name" value="SULFOQUINOVOSYL TRANSFERASE SQD2"/>
    <property type="match status" value="1"/>
</dbReference>